<proteinExistence type="predicted"/>
<dbReference type="AlphaFoldDB" id="A0A450S6Q2"/>
<sequence length="62" mass="6776">MGIVRTPGKFREKAAEEGGLIGFLSGPNPEGGEGQDPCADTDFSRSFFRTKSNWLPFRRGKA</sequence>
<evidence type="ECO:0000313" key="1">
    <source>
        <dbReference type="EMBL" id="VFJ47556.1"/>
    </source>
</evidence>
<protein>
    <submittedName>
        <fullName evidence="1">Uncharacterized protein</fullName>
    </submittedName>
</protein>
<name>A0A450S6Q2_9GAMM</name>
<accession>A0A450S6Q2</accession>
<dbReference type="EMBL" id="CAADEY010000018">
    <property type="protein sequence ID" value="VFJ47556.1"/>
    <property type="molecule type" value="Genomic_DNA"/>
</dbReference>
<reference evidence="1" key="1">
    <citation type="submission" date="2019-02" db="EMBL/GenBank/DDBJ databases">
        <authorList>
            <person name="Gruber-Vodicka R. H."/>
            <person name="Seah K. B. B."/>
        </authorList>
    </citation>
    <scope>NUCLEOTIDE SEQUENCE</scope>
    <source>
        <strain evidence="1">BECK_DK161</strain>
    </source>
</reference>
<organism evidence="1">
    <name type="scientific">Candidatus Kentrum sp. DK</name>
    <dbReference type="NCBI Taxonomy" id="2126562"/>
    <lineage>
        <taxon>Bacteria</taxon>
        <taxon>Pseudomonadati</taxon>
        <taxon>Pseudomonadota</taxon>
        <taxon>Gammaproteobacteria</taxon>
        <taxon>Candidatus Kentrum</taxon>
    </lineage>
</organism>
<gene>
    <name evidence="1" type="ORF">BECKDK2373C_GA0170839_101856</name>
</gene>